<dbReference type="PROSITE" id="PS51154">
    <property type="entry name" value="MACRO"/>
    <property type="match status" value="1"/>
</dbReference>
<feature type="domain" description="Macro" evidence="9">
    <location>
        <begin position="74"/>
        <end position="266"/>
    </location>
</feature>
<evidence type="ECO:0000256" key="3">
    <source>
        <dbReference type="ARBA" id="ARBA00022723"/>
    </source>
</evidence>
<keyword evidence="4" id="KW-0378">Hydrolase</keyword>
<evidence type="ECO:0000313" key="11">
    <source>
        <dbReference type="Proteomes" id="UP000229907"/>
    </source>
</evidence>
<dbReference type="Proteomes" id="UP000229907">
    <property type="component" value="Chromosome"/>
</dbReference>
<keyword evidence="5" id="KW-0862">Zinc</keyword>
<gene>
    <name evidence="10" type="ORF">BcFMB_02905</name>
</gene>
<evidence type="ECO:0000256" key="6">
    <source>
        <dbReference type="ARBA" id="ARBA00023295"/>
    </source>
</evidence>
<dbReference type="NCBIfam" id="NF003163">
    <property type="entry name" value="PRK04143.1"/>
    <property type="match status" value="1"/>
</dbReference>
<dbReference type="RefSeq" id="WP_099721007.1">
    <property type="nucleotide sequence ID" value="NZ_CP018044.1"/>
</dbReference>
<comment type="similarity">
    <text evidence="8">Belongs to the MacroD-type family. Zn-Macro subfamily.</text>
</comment>
<evidence type="ECO:0000256" key="7">
    <source>
        <dbReference type="ARBA" id="ARBA00048482"/>
    </source>
</evidence>
<evidence type="ECO:0000256" key="8">
    <source>
        <dbReference type="ARBA" id="ARBA00093459"/>
    </source>
</evidence>
<proteinExistence type="inferred from homology"/>
<dbReference type="SMART" id="SM00506">
    <property type="entry name" value="A1pp"/>
    <property type="match status" value="1"/>
</dbReference>
<evidence type="ECO:0000256" key="2">
    <source>
        <dbReference type="ARBA" id="ARBA00018852"/>
    </source>
</evidence>
<keyword evidence="3" id="KW-0479">Metal-binding</keyword>
<dbReference type="SUPFAM" id="SSF52949">
    <property type="entry name" value="Macro domain-like"/>
    <property type="match status" value="1"/>
</dbReference>
<dbReference type="KEGG" id="bcho:BcFMB_02905"/>
<evidence type="ECO:0000256" key="5">
    <source>
        <dbReference type="ARBA" id="ARBA00022833"/>
    </source>
</evidence>
<evidence type="ECO:0000313" key="10">
    <source>
        <dbReference type="EMBL" id="ATU20056.1"/>
    </source>
</evidence>
<organism evidence="10 11">
    <name type="scientific">Bifidobacterium choerinum</name>
    <dbReference type="NCBI Taxonomy" id="35760"/>
    <lineage>
        <taxon>Bacteria</taxon>
        <taxon>Bacillati</taxon>
        <taxon>Actinomycetota</taxon>
        <taxon>Actinomycetes</taxon>
        <taxon>Bifidobacteriales</taxon>
        <taxon>Bifidobacteriaceae</taxon>
        <taxon>Bifidobacterium</taxon>
    </lineage>
</organism>
<dbReference type="PANTHER" id="PTHR11106">
    <property type="entry name" value="GANGLIOSIDE INDUCED DIFFERENTIATION ASSOCIATED PROTEIN 2-RELATED"/>
    <property type="match status" value="1"/>
</dbReference>
<accession>A0A2D3D5C2</accession>
<dbReference type="Pfam" id="PF01661">
    <property type="entry name" value="Macro"/>
    <property type="match status" value="1"/>
</dbReference>
<evidence type="ECO:0000256" key="4">
    <source>
        <dbReference type="ARBA" id="ARBA00022801"/>
    </source>
</evidence>
<dbReference type="GO" id="GO:0046872">
    <property type="term" value="F:metal ion binding"/>
    <property type="evidence" value="ECO:0007669"/>
    <property type="project" value="UniProtKB-KW"/>
</dbReference>
<comment type="cofactor">
    <cofactor evidence="1">
        <name>Zn(2+)</name>
        <dbReference type="ChEBI" id="CHEBI:29105"/>
    </cofactor>
</comment>
<sequence length="271" mass="29547">MTRLETIDRLIDMLVEEMPEYAQGAAAVPRSEDERRALLRALMNVRPPMPASERFLALQDGLLCDEVERRGVVDVSSIKPSALDPRLAVWRGDITRLRVGAIVNAANAAMLGCFVPLHRCIDNAIHSAAGVQLRLACVELMQGREEPTGEARITPAFDLPADYVVHTVGPIVSGALTARDCELLASCYRSCLDAAAAAGCASIAFCCISTGEFGFPHEPAAAIAVWTVRAWLDAHEGSGRPIDHVIFDVFSEQDERLYRNLLDGYDDKGER</sequence>
<dbReference type="InterPro" id="IPR043472">
    <property type="entry name" value="Macro_dom-like"/>
</dbReference>
<dbReference type="PANTHER" id="PTHR11106:SF121">
    <property type="entry name" value="ADP-RIBOSE 1''-PHOSPHATE PHOSPHATASE"/>
    <property type="match status" value="1"/>
</dbReference>
<protein>
    <recommendedName>
        <fullName evidence="2">Protein-ADP-ribose hydrolase</fullName>
    </recommendedName>
</protein>
<comment type="catalytic activity">
    <reaction evidence="7">
        <text>4-O-(ADP-D-ribosyl)-L-aspartyl-[protein] + H2O = L-aspartyl-[protein] + ADP-D-ribose + H(+)</text>
        <dbReference type="Rhea" id="RHEA:54428"/>
        <dbReference type="Rhea" id="RHEA-COMP:9867"/>
        <dbReference type="Rhea" id="RHEA-COMP:13832"/>
        <dbReference type="ChEBI" id="CHEBI:15377"/>
        <dbReference type="ChEBI" id="CHEBI:15378"/>
        <dbReference type="ChEBI" id="CHEBI:29961"/>
        <dbReference type="ChEBI" id="CHEBI:57967"/>
        <dbReference type="ChEBI" id="CHEBI:138102"/>
    </reaction>
    <physiologicalReaction direction="left-to-right" evidence="7">
        <dbReference type="Rhea" id="RHEA:54429"/>
    </physiologicalReaction>
</comment>
<dbReference type="InterPro" id="IPR002589">
    <property type="entry name" value="Macro_dom"/>
</dbReference>
<evidence type="ECO:0000256" key="1">
    <source>
        <dbReference type="ARBA" id="ARBA00001947"/>
    </source>
</evidence>
<dbReference type="AlphaFoldDB" id="A0A2D3D5C2"/>
<dbReference type="Gene3D" id="3.40.220.10">
    <property type="entry name" value="Leucine Aminopeptidase, subunit E, domain 1"/>
    <property type="match status" value="1"/>
</dbReference>
<dbReference type="EMBL" id="CP018044">
    <property type="protein sequence ID" value="ATU20056.1"/>
    <property type="molecule type" value="Genomic_DNA"/>
</dbReference>
<name>A0A2D3D5C2_9BIFI</name>
<evidence type="ECO:0000259" key="9">
    <source>
        <dbReference type="PROSITE" id="PS51154"/>
    </source>
</evidence>
<keyword evidence="6" id="KW-0326">Glycosidase</keyword>
<dbReference type="CDD" id="cd02908">
    <property type="entry name" value="Macro_OAADPr_deacetylase"/>
    <property type="match status" value="1"/>
</dbReference>
<dbReference type="GO" id="GO:0016798">
    <property type="term" value="F:hydrolase activity, acting on glycosyl bonds"/>
    <property type="evidence" value="ECO:0007669"/>
    <property type="project" value="UniProtKB-KW"/>
</dbReference>
<reference evidence="10 11" key="1">
    <citation type="submission" date="2016-11" db="EMBL/GenBank/DDBJ databases">
        <title>complete genome sequence of Bifidobacterium choerinum strain FMB-1.</title>
        <authorList>
            <person name="Park C.-S."/>
            <person name="Jung D.-H."/>
            <person name="Choi D.-S."/>
        </authorList>
    </citation>
    <scope>NUCLEOTIDE SEQUENCE [LARGE SCALE GENOMIC DNA]</scope>
    <source>
        <strain evidence="10 11">FMB-1</strain>
    </source>
</reference>